<feature type="transmembrane region" description="Helical" evidence="7">
    <location>
        <begin position="83"/>
        <end position="109"/>
    </location>
</feature>
<feature type="transmembrane region" description="Helical" evidence="7">
    <location>
        <begin position="46"/>
        <end position="71"/>
    </location>
</feature>
<proteinExistence type="inferred from homology"/>
<comment type="subcellular location">
    <subcellularLocation>
        <location evidence="1">Cell membrane</location>
        <topology evidence="1">Multi-pass membrane protein</topology>
    </subcellularLocation>
</comment>
<keyword evidence="6 7" id="KW-0472">Membrane</keyword>
<evidence type="ECO:0000256" key="4">
    <source>
        <dbReference type="ARBA" id="ARBA00022692"/>
    </source>
</evidence>
<feature type="transmembrane region" description="Helical" evidence="7">
    <location>
        <begin position="363"/>
        <end position="386"/>
    </location>
</feature>
<sequence>MNQPDELSQQVRRGARAVIGLQLAGQIVSIVVLAALYRLVDPSQFGLLGMILPVTLLLRSVGTLGLNIAAVQQRDLTQSQASALFWIQILAGVVLTIVAAALAPALAFFYAAPELLAPALAMSGTALAANLFTQHQAMAEKRLRLGELAVARFTSQLIAGVAAIALAYSELGIWALVAQQYVELLLLTFGVWWIEPWRPDAPGREPTLAPLLHFGGYYTLSGLLFAAAQNLDKVLLALLIGHTEAGQRLIGYYSQAFNQMMKPVYLATVPLASAMLPALAATRDEPTHFRDTAAEFYRFAAIVLAPCSAGLAVVGQNAMVVLGGPEWQTAGLLLSIMALAALAQGLINICGSLLAAVGQAKRLALGALAIGLVLSAGYAIALVVARQWDGDWAVTLGLAIAYAAATLLIAPGYLAFCFTISDADGKRIAGAMAPAIVAAIVMGVLTWGVQYLLLQYATLPPIVTLGLTILFGAIVYVGVAQGEVRWLLRRMKND</sequence>
<keyword evidence="3" id="KW-1003">Cell membrane</keyword>
<feature type="transmembrane region" description="Helical" evidence="7">
    <location>
        <begin position="264"/>
        <end position="284"/>
    </location>
</feature>
<feature type="transmembrane region" description="Helical" evidence="7">
    <location>
        <begin position="296"/>
        <end position="320"/>
    </location>
</feature>
<evidence type="ECO:0000256" key="2">
    <source>
        <dbReference type="ARBA" id="ARBA00007430"/>
    </source>
</evidence>
<evidence type="ECO:0000313" key="9">
    <source>
        <dbReference type="Proteomes" id="UP000239388"/>
    </source>
</evidence>
<feature type="transmembrane region" description="Helical" evidence="7">
    <location>
        <begin position="428"/>
        <end position="453"/>
    </location>
</feature>
<dbReference type="AlphaFoldDB" id="A0A2S8FSQ1"/>
<dbReference type="Proteomes" id="UP000239388">
    <property type="component" value="Unassembled WGS sequence"/>
</dbReference>
<gene>
    <name evidence="8" type="ORF">C5Y98_14755</name>
</gene>
<dbReference type="RefSeq" id="WP_105355036.1">
    <property type="nucleotide sequence ID" value="NZ_PUIB01000016.1"/>
</dbReference>
<name>A0A2S8FSQ1_9BACT</name>
<organism evidence="8 9">
    <name type="scientific">Blastopirellula marina</name>
    <dbReference type="NCBI Taxonomy" id="124"/>
    <lineage>
        <taxon>Bacteria</taxon>
        <taxon>Pseudomonadati</taxon>
        <taxon>Planctomycetota</taxon>
        <taxon>Planctomycetia</taxon>
        <taxon>Pirellulales</taxon>
        <taxon>Pirellulaceae</taxon>
        <taxon>Blastopirellula</taxon>
    </lineage>
</organism>
<evidence type="ECO:0000256" key="6">
    <source>
        <dbReference type="ARBA" id="ARBA00023136"/>
    </source>
</evidence>
<accession>A0A2S8FSQ1</accession>
<feature type="transmembrane region" description="Helical" evidence="7">
    <location>
        <begin position="392"/>
        <end position="416"/>
    </location>
</feature>
<evidence type="ECO:0000256" key="3">
    <source>
        <dbReference type="ARBA" id="ARBA00022475"/>
    </source>
</evidence>
<evidence type="ECO:0000256" key="1">
    <source>
        <dbReference type="ARBA" id="ARBA00004651"/>
    </source>
</evidence>
<evidence type="ECO:0008006" key="10">
    <source>
        <dbReference type="Google" id="ProtNLM"/>
    </source>
</evidence>
<feature type="transmembrane region" description="Helical" evidence="7">
    <location>
        <begin position="145"/>
        <end position="167"/>
    </location>
</feature>
<comment type="caution">
    <text evidence="8">The sequence shown here is derived from an EMBL/GenBank/DDBJ whole genome shotgun (WGS) entry which is preliminary data.</text>
</comment>
<feature type="transmembrane region" description="Helical" evidence="7">
    <location>
        <begin position="115"/>
        <end position="133"/>
    </location>
</feature>
<dbReference type="GO" id="GO:0005886">
    <property type="term" value="C:plasma membrane"/>
    <property type="evidence" value="ECO:0007669"/>
    <property type="project" value="UniProtKB-SubCell"/>
</dbReference>
<keyword evidence="4 7" id="KW-0812">Transmembrane</keyword>
<keyword evidence="5 7" id="KW-1133">Transmembrane helix</keyword>
<dbReference type="EMBL" id="PUIB01000016">
    <property type="protein sequence ID" value="PQO35205.1"/>
    <property type="molecule type" value="Genomic_DNA"/>
</dbReference>
<protein>
    <recommendedName>
        <fullName evidence="10">Lipopolysaccharide biosynthesis protein</fullName>
    </recommendedName>
</protein>
<feature type="transmembrane region" description="Helical" evidence="7">
    <location>
        <begin position="332"/>
        <end position="356"/>
    </location>
</feature>
<reference evidence="8 9" key="1">
    <citation type="submission" date="2018-02" db="EMBL/GenBank/DDBJ databases">
        <title>Comparative genomes isolates from brazilian mangrove.</title>
        <authorList>
            <person name="Araujo J.E."/>
            <person name="Taketani R.G."/>
            <person name="Silva M.C.P."/>
            <person name="Loureco M.V."/>
            <person name="Andreote F.D."/>
        </authorList>
    </citation>
    <scope>NUCLEOTIDE SEQUENCE [LARGE SCALE GENOMIC DNA]</scope>
    <source>
        <strain evidence="8 9">NAP PRIS-MGV</strain>
    </source>
</reference>
<evidence type="ECO:0000313" key="8">
    <source>
        <dbReference type="EMBL" id="PQO35205.1"/>
    </source>
</evidence>
<feature type="transmembrane region" description="Helical" evidence="7">
    <location>
        <begin position="173"/>
        <end position="194"/>
    </location>
</feature>
<comment type="similarity">
    <text evidence="2">Belongs to the polysaccharide synthase family.</text>
</comment>
<feature type="transmembrane region" description="Helical" evidence="7">
    <location>
        <begin position="206"/>
        <end position="228"/>
    </location>
</feature>
<feature type="transmembrane region" description="Helical" evidence="7">
    <location>
        <begin position="459"/>
        <end position="480"/>
    </location>
</feature>
<evidence type="ECO:0000256" key="5">
    <source>
        <dbReference type="ARBA" id="ARBA00022989"/>
    </source>
</evidence>
<evidence type="ECO:0000256" key="7">
    <source>
        <dbReference type="SAM" id="Phobius"/>
    </source>
</evidence>
<dbReference type="OrthoDB" id="239300at2"/>
<dbReference type="PANTHER" id="PTHR30250">
    <property type="entry name" value="PST FAMILY PREDICTED COLANIC ACID TRANSPORTER"/>
    <property type="match status" value="1"/>
</dbReference>
<dbReference type="InterPro" id="IPR050833">
    <property type="entry name" value="Poly_Biosynth_Transport"/>
</dbReference>
<dbReference type="PANTHER" id="PTHR30250:SF10">
    <property type="entry name" value="LIPOPOLYSACCHARIDE BIOSYNTHESIS PROTEIN WZXC"/>
    <property type="match status" value="1"/>
</dbReference>
<dbReference type="Pfam" id="PF13440">
    <property type="entry name" value="Polysacc_synt_3"/>
    <property type="match status" value="1"/>
</dbReference>
<feature type="transmembrane region" description="Helical" evidence="7">
    <location>
        <begin position="21"/>
        <end position="40"/>
    </location>
</feature>